<reference evidence="3" key="1">
    <citation type="journal article" date="2019" name="Int. J. Syst. Evol. Microbiol.">
        <title>The Global Catalogue of Microorganisms (GCM) 10K type strain sequencing project: providing services to taxonomists for standard genome sequencing and annotation.</title>
        <authorList>
            <consortium name="The Broad Institute Genomics Platform"/>
            <consortium name="The Broad Institute Genome Sequencing Center for Infectious Disease"/>
            <person name="Wu L."/>
            <person name="Ma J."/>
        </authorList>
    </citation>
    <scope>NUCLEOTIDE SEQUENCE [LARGE SCALE GENOMIC DNA]</scope>
    <source>
        <strain evidence="3">JCM 19635</strain>
    </source>
</reference>
<comment type="caution">
    <text evidence="2">The sequence shown here is derived from an EMBL/GenBank/DDBJ whole genome shotgun (WGS) entry which is preliminary data.</text>
</comment>
<organism evidence="2 3">
    <name type="scientific">Hymenobacter humi</name>
    <dbReference type="NCBI Taxonomy" id="1411620"/>
    <lineage>
        <taxon>Bacteria</taxon>
        <taxon>Pseudomonadati</taxon>
        <taxon>Bacteroidota</taxon>
        <taxon>Cytophagia</taxon>
        <taxon>Cytophagales</taxon>
        <taxon>Hymenobacteraceae</taxon>
        <taxon>Hymenobacter</taxon>
    </lineage>
</organism>
<dbReference type="EMBL" id="JBHTEK010000001">
    <property type="protein sequence ID" value="MFC7667915.1"/>
    <property type="molecule type" value="Genomic_DNA"/>
</dbReference>
<evidence type="ECO:0000256" key="1">
    <source>
        <dbReference type="SAM" id="MobiDB-lite"/>
    </source>
</evidence>
<dbReference type="RefSeq" id="WP_380202819.1">
    <property type="nucleotide sequence ID" value="NZ_JBHTEK010000001.1"/>
</dbReference>
<name>A0ABW2U6Q2_9BACT</name>
<evidence type="ECO:0000313" key="3">
    <source>
        <dbReference type="Proteomes" id="UP001596513"/>
    </source>
</evidence>
<feature type="region of interest" description="Disordered" evidence="1">
    <location>
        <begin position="202"/>
        <end position="221"/>
    </location>
</feature>
<sequence>MAFYLDKAEQAAPGSYPSRTNQFGFLLSQNLLAEARKLSQELQVKADEPAVASNYTLLQLQVDSAAGAAPVVLPASVQQLDDASFAQLYHVVLFNVTKRKDQLTPALLRRLSQIANEPANANYYEQLLFLQALAWHARGGANRSPPIVAPGHRHRSRCRVLPAAAGAVAAPAGAVRHSGRPARVCGRARSYRGLGAAGVRAGAKRPTRFGPRSGSPLGDFY</sequence>
<accession>A0ABW2U6Q2</accession>
<protein>
    <submittedName>
        <fullName evidence="2">Uncharacterized protein</fullName>
    </submittedName>
</protein>
<evidence type="ECO:0000313" key="2">
    <source>
        <dbReference type="EMBL" id="MFC7667915.1"/>
    </source>
</evidence>
<gene>
    <name evidence="2" type="ORF">ACFQT0_11335</name>
</gene>
<dbReference type="Proteomes" id="UP001596513">
    <property type="component" value="Unassembled WGS sequence"/>
</dbReference>
<proteinExistence type="predicted"/>
<keyword evidence="3" id="KW-1185">Reference proteome</keyword>